<feature type="repeat" description="ANK" evidence="3">
    <location>
        <begin position="955"/>
        <end position="987"/>
    </location>
</feature>
<evidence type="ECO:0000256" key="1">
    <source>
        <dbReference type="ARBA" id="ARBA00022737"/>
    </source>
</evidence>
<protein>
    <submittedName>
        <fullName evidence="7">Uncharacterized protein</fullName>
    </submittedName>
</protein>
<dbReference type="SUPFAM" id="SSF52540">
    <property type="entry name" value="P-loop containing nucleoside triphosphate hydrolases"/>
    <property type="match status" value="1"/>
</dbReference>
<dbReference type="PANTHER" id="PTHR24171">
    <property type="entry name" value="ANKYRIN REPEAT DOMAIN-CONTAINING PROTEIN 39-RELATED"/>
    <property type="match status" value="1"/>
</dbReference>
<dbReference type="PROSITE" id="PS50088">
    <property type="entry name" value="ANK_REPEAT"/>
    <property type="match status" value="12"/>
</dbReference>
<organism evidence="7 8">
    <name type="scientific">Penicillium coprophilum</name>
    <dbReference type="NCBI Taxonomy" id="36646"/>
    <lineage>
        <taxon>Eukaryota</taxon>
        <taxon>Fungi</taxon>
        <taxon>Dikarya</taxon>
        <taxon>Ascomycota</taxon>
        <taxon>Pezizomycotina</taxon>
        <taxon>Eurotiomycetes</taxon>
        <taxon>Eurotiomycetidae</taxon>
        <taxon>Eurotiales</taxon>
        <taxon>Aspergillaceae</taxon>
        <taxon>Penicillium</taxon>
    </lineage>
</organism>
<comment type="caution">
    <text evidence="7">The sequence shown here is derived from an EMBL/GenBank/DDBJ whole genome shotgun (WGS) entry which is preliminary data.</text>
</comment>
<dbReference type="InterPro" id="IPR054471">
    <property type="entry name" value="GPIID_WHD"/>
</dbReference>
<feature type="repeat" description="ANK" evidence="3">
    <location>
        <begin position="1318"/>
        <end position="1350"/>
    </location>
</feature>
<dbReference type="Pfam" id="PF23239">
    <property type="entry name" value="DUF7069"/>
    <property type="match status" value="1"/>
</dbReference>
<dbReference type="SUPFAM" id="SSF53167">
    <property type="entry name" value="Purine and uridine phosphorylases"/>
    <property type="match status" value="1"/>
</dbReference>
<feature type="domain" description="DUF7069" evidence="5">
    <location>
        <begin position="583"/>
        <end position="640"/>
    </location>
</feature>
<keyword evidence="8" id="KW-1185">Reference proteome</keyword>
<reference evidence="8" key="1">
    <citation type="journal article" date="2017" name="Nat. Microbiol.">
        <title>Global analysis of biosynthetic gene clusters reveals vast potential of secondary metabolite production in Penicillium species.</title>
        <authorList>
            <person name="Nielsen J.C."/>
            <person name="Grijseels S."/>
            <person name="Prigent S."/>
            <person name="Ji B."/>
            <person name="Dainat J."/>
            <person name="Nielsen K.F."/>
            <person name="Frisvad J.C."/>
            <person name="Workman M."/>
            <person name="Nielsen J."/>
        </authorList>
    </citation>
    <scope>NUCLEOTIDE SEQUENCE [LARGE SCALE GENOMIC DNA]</scope>
    <source>
        <strain evidence="8">IBT 31321</strain>
    </source>
</reference>
<feature type="repeat" description="ANK" evidence="3">
    <location>
        <begin position="889"/>
        <end position="921"/>
    </location>
</feature>
<dbReference type="Pfam" id="PF12796">
    <property type="entry name" value="Ank_2"/>
    <property type="match status" value="5"/>
</dbReference>
<dbReference type="Proteomes" id="UP000191500">
    <property type="component" value="Unassembled WGS sequence"/>
</dbReference>
<feature type="repeat" description="ANK" evidence="3">
    <location>
        <begin position="1384"/>
        <end position="1416"/>
    </location>
</feature>
<dbReference type="InterPro" id="IPR056884">
    <property type="entry name" value="NPHP3-like_N"/>
</dbReference>
<dbReference type="InterPro" id="IPR036770">
    <property type="entry name" value="Ankyrin_rpt-contain_sf"/>
</dbReference>
<proteinExistence type="predicted"/>
<feature type="repeat" description="ANK" evidence="3">
    <location>
        <begin position="1285"/>
        <end position="1317"/>
    </location>
</feature>
<dbReference type="Gene3D" id="3.40.50.300">
    <property type="entry name" value="P-loop containing nucleotide triphosphate hydrolases"/>
    <property type="match status" value="1"/>
</dbReference>
<evidence type="ECO:0000259" key="6">
    <source>
        <dbReference type="Pfam" id="PF24883"/>
    </source>
</evidence>
<dbReference type="InterPro" id="IPR055497">
    <property type="entry name" value="DUF7069"/>
</dbReference>
<dbReference type="Gene3D" id="1.25.40.20">
    <property type="entry name" value="Ankyrin repeat-containing domain"/>
    <property type="match status" value="3"/>
</dbReference>
<feature type="repeat" description="ANK" evidence="3">
    <location>
        <begin position="1252"/>
        <end position="1284"/>
    </location>
</feature>
<feature type="domain" description="Nephrocystin 3-like N-terminal" evidence="6">
    <location>
        <begin position="383"/>
        <end position="552"/>
    </location>
</feature>
<dbReference type="PRINTS" id="PR01415">
    <property type="entry name" value="ANKYRIN"/>
</dbReference>
<dbReference type="SMART" id="SM00248">
    <property type="entry name" value="ANK"/>
    <property type="match status" value="17"/>
</dbReference>
<dbReference type="InterPro" id="IPR035994">
    <property type="entry name" value="Nucleoside_phosphorylase_sf"/>
</dbReference>
<evidence type="ECO:0000256" key="3">
    <source>
        <dbReference type="PROSITE-ProRule" id="PRU00023"/>
    </source>
</evidence>
<dbReference type="InterPro" id="IPR027417">
    <property type="entry name" value="P-loop_NTPase"/>
</dbReference>
<dbReference type="STRING" id="36646.A0A1V6U7F2"/>
<evidence type="ECO:0000313" key="8">
    <source>
        <dbReference type="Proteomes" id="UP000191500"/>
    </source>
</evidence>
<accession>A0A1V6U7F2</accession>
<dbReference type="Pfam" id="PF22939">
    <property type="entry name" value="WHD_GPIID"/>
    <property type="match status" value="1"/>
</dbReference>
<evidence type="ECO:0000259" key="4">
    <source>
        <dbReference type="Pfam" id="PF22939"/>
    </source>
</evidence>
<dbReference type="PROSITE" id="PS50297">
    <property type="entry name" value="ANK_REP_REGION"/>
    <property type="match status" value="4"/>
</dbReference>
<evidence type="ECO:0000256" key="2">
    <source>
        <dbReference type="ARBA" id="ARBA00023043"/>
    </source>
</evidence>
<evidence type="ECO:0000313" key="7">
    <source>
        <dbReference type="EMBL" id="OQE34407.1"/>
    </source>
</evidence>
<dbReference type="GO" id="GO:0003824">
    <property type="term" value="F:catalytic activity"/>
    <property type="evidence" value="ECO:0007669"/>
    <property type="project" value="InterPro"/>
</dbReference>
<feature type="repeat" description="ANK" evidence="3">
    <location>
        <begin position="1087"/>
        <end position="1119"/>
    </location>
</feature>
<gene>
    <name evidence="7" type="ORF">PENCOP_c018G08548</name>
</gene>
<name>A0A1V6U7F2_9EURO</name>
<dbReference type="Pfam" id="PF00023">
    <property type="entry name" value="Ank"/>
    <property type="match status" value="3"/>
</dbReference>
<dbReference type="InterPro" id="IPR002110">
    <property type="entry name" value="Ankyrin_rpt"/>
</dbReference>
<sequence>MSDPAGYTVGWICALPVEYIAAQEFLDEEHDKPSFVSPNDANDYTLGRMGEHNVVIAVLPDGEYGTASAASVATNMLNSFHNIRIGLMVGIGGGVPSESHAIRLGDVVVSAPRDGESGVFQYDFGKSIQDQSFQHTRFLNQPPAILRAAMAGIRTQYERKGHQLEEAINGIFGKNMRLRRKYKRPEPITDRLFLPEVIHRQAGCVVCAVDPSRLVPRSERADDEDNPAIHYGLIASGNQLMKDALIRDRLAAEKDVLCFEMEAAGLMNTFPCLVIRGICDYSDSHKNKEWQGYAAMVAAAYTKDLLQRIPLNRIEAEERISAIVSEELKGIQHRLDQAYSQHERHFSEQKARVLTDQQRRCYQVFKIVNYAEQKNINPKRAEGTCRWALRSSEYIRWRESNCNDLLWVSADPGCGKSVLARSIIDDYSETSHPTVRICYFFFKDNDNQNNLATALCSVLHQLFSQQFDLLTHAIPTWEKNGGALRQELDELWQILIAAASADISCKTICIFDALDECREMDQRRLIEKLQAFHRQPSSSIEQTCLKFLITSRPYNHIQDHFRVITDSFPHLHIKGEEQNDQIHEEIDMVVRIRVRELAETVPLSPELHHQVEKKLLQMEHRTYLWLHLAIDDIRATLKHSLRPGENSITLVPSSVNAAYEKILCRVPVNEMDIVKKVLEIIVAARRPLTIQEMAIGLGIATTSDPQTIRQAELDPVQLEEKLRQLCGLFVFTNNSKIYLIHQTAREFLIEKKNSSYPDSAYWNSLTHAEDQMAEICLRYLLMEDLEYDEDRSGSLTGCFLEYSAAHWPDHVRNMALTSIQKETDRVHRLYDISGKPFSMWFPIFWKAVRPYERTPVMSALHLAAFNGHEQEVHAILDVDKSDVNTPDDTKSYPVMWASLNGHDRIVELLLERGADVNAQGGSYGNALQAACLGGHDKIAQMLLERGADVNAQGGYYGNALQAACDGGHDKIAQMLLERGADVNAQGGRYGNALQAACDGGHDKIAPMLLERGADVNAQGGSYGNALQAACLGGHDKIALMLLERGADVNAQGGSYGNALQAACDRGHDKIALMLLERGADVNAQGGEYGNALQAACDGGHDKIALMLLELGADVNAQGGEYGNALQATCSGGHDKIAPMLLERGADVNAQGGYYGNALQATCSRGHDKIALMLLERGADVNAQGGYYGNALQAACDGGHDKIALMLLERGADVNAQGGSYGNALQATCSRGHDKIALMLLERGADINAQGGSYGNALQAACDGGHDKIALMLLERGADVNAQGEEYGNALQAACFRGHDKIAQMLLERGADVNAQGGSYGNALRAACDGGHDKIALMLLERGADVNAQGEEYGNVLQAACLGGHDKIALMLLERGADVNAQGGSYGNALQAACDRGHDKIALMLLERGADVNAQGGEYGNAFQAAHQGGYHHIVSLLQGHHCADQSTSQPPPSKRLKVSP</sequence>
<dbReference type="Gene3D" id="3.40.50.1580">
    <property type="entry name" value="Nucleoside phosphorylase domain"/>
    <property type="match status" value="1"/>
</dbReference>
<feature type="repeat" description="ANK" evidence="3">
    <location>
        <begin position="1186"/>
        <end position="1218"/>
    </location>
</feature>
<feature type="repeat" description="ANK" evidence="3">
    <location>
        <begin position="988"/>
        <end position="1020"/>
    </location>
</feature>
<dbReference type="EMBL" id="MDDG01000018">
    <property type="protein sequence ID" value="OQE34407.1"/>
    <property type="molecule type" value="Genomic_DNA"/>
</dbReference>
<keyword evidence="1" id="KW-0677">Repeat</keyword>
<dbReference type="GO" id="GO:0009116">
    <property type="term" value="P:nucleoside metabolic process"/>
    <property type="evidence" value="ECO:0007669"/>
    <property type="project" value="InterPro"/>
</dbReference>
<dbReference type="SUPFAM" id="SSF48403">
    <property type="entry name" value="Ankyrin repeat"/>
    <property type="match status" value="2"/>
</dbReference>
<feature type="repeat" description="ANK" evidence="3">
    <location>
        <begin position="1054"/>
        <end position="1086"/>
    </location>
</feature>
<feature type="repeat" description="ANK" evidence="3">
    <location>
        <begin position="922"/>
        <end position="954"/>
    </location>
</feature>
<evidence type="ECO:0000259" key="5">
    <source>
        <dbReference type="Pfam" id="PF23239"/>
    </source>
</evidence>
<feature type="domain" description="GPI inositol-deacylase winged helix" evidence="4">
    <location>
        <begin position="673"/>
        <end position="753"/>
    </location>
</feature>
<dbReference type="Pfam" id="PF24883">
    <property type="entry name" value="NPHP3_N"/>
    <property type="match status" value="1"/>
</dbReference>
<feature type="repeat" description="ANK" evidence="3">
    <location>
        <begin position="1021"/>
        <end position="1053"/>
    </location>
</feature>
<keyword evidence="2 3" id="KW-0040">ANK repeat</keyword>